<organism evidence="2 3">
    <name type="scientific">Digitaria exilis</name>
    <dbReference type="NCBI Taxonomy" id="1010633"/>
    <lineage>
        <taxon>Eukaryota</taxon>
        <taxon>Viridiplantae</taxon>
        <taxon>Streptophyta</taxon>
        <taxon>Embryophyta</taxon>
        <taxon>Tracheophyta</taxon>
        <taxon>Spermatophyta</taxon>
        <taxon>Magnoliopsida</taxon>
        <taxon>Liliopsida</taxon>
        <taxon>Poales</taxon>
        <taxon>Poaceae</taxon>
        <taxon>PACMAD clade</taxon>
        <taxon>Panicoideae</taxon>
        <taxon>Panicodae</taxon>
        <taxon>Paniceae</taxon>
        <taxon>Anthephorinae</taxon>
        <taxon>Digitaria</taxon>
    </lineage>
</organism>
<protein>
    <submittedName>
        <fullName evidence="2">Uncharacterized protein</fullName>
    </submittedName>
</protein>
<dbReference type="EMBL" id="JACEFO010001965">
    <property type="protein sequence ID" value="KAF8691512.1"/>
    <property type="molecule type" value="Genomic_DNA"/>
</dbReference>
<evidence type="ECO:0000313" key="2">
    <source>
        <dbReference type="EMBL" id="KAF8691512.1"/>
    </source>
</evidence>
<dbReference type="Proteomes" id="UP000636709">
    <property type="component" value="Unassembled WGS sequence"/>
</dbReference>
<evidence type="ECO:0000256" key="1">
    <source>
        <dbReference type="SAM" id="MobiDB-lite"/>
    </source>
</evidence>
<reference evidence="2" key="1">
    <citation type="submission" date="2020-07" db="EMBL/GenBank/DDBJ databases">
        <title>Genome sequence and genetic diversity analysis of an under-domesticated orphan crop, white fonio (Digitaria exilis).</title>
        <authorList>
            <person name="Bennetzen J.L."/>
            <person name="Chen S."/>
            <person name="Ma X."/>
            <person name="Wang X."/>
            <person name="Yssel A.E.J."/>
            <person name="Chaluvadi S.R."/>
            <person name="Johnson M."/>
            <person name="Gangashetty P."/>
            <person name="Hamidou F."/>
            <person name="Sanogo M.D."/>
            <person name="Zwaenepoel A."/>
            <person name="Wallace J."/>
            <person name="Van De Peer Y."/>
            <person name="Van Deynze A."/>
        </authorList>
    </citation>
    <scope>NUCLEOTIDE SEQUENCE</scope>
    <source>
        <tissue evidence="2">Leaves</tissue>
    </source>
</reference>
<evidence type="ECO:0000313" key="3">
    <source>
        <dbReference type="Proteomes" id="UP000636709"/>
    </source>
</evidence>
<feature type="compositionally biased region" description="Polar residues" evidence="1">
    <location>
        <begin position="76"/>
        <end position="92"/>
    </location>
</feature>
<gene>
    <name evidence="2" type="ORF">HU200_040659</name>
</gene>
<accession>A0A835BH27</accession>
<dbReference type="AlphaFoldDB" id="A0A835BH27"/>
<name>A0A835BH27_9POAL</name>
<proteinExistence type="predicted"/>
<comment type="caution">
    <text evidence="2">The sequence shown here is derived from an EMBL/GenBank/DDBJ whole genome shotgun (WGS) entry which is preliminary data.</text>
</comment>
<sequence>MTVGSDKFYIELCAKTKCDPGNKRCYCCKTVPVERCFWGQQECWDYCPNRQHYASAPSSLHRRRGQSSIIDEPHGSINSRVVPDSTSLGENL</sequence>
<feature type="region of interest" description="Disordered" evidence="1">
    <location>
        <begin position="56"/>
        <end position="92"/>
    </location>
</feature>
<keyword evidence="3" id="KW-1185">Reference proteome</keyword>